<feature type="transmembrane region" description="Helical" evidence="7">
    <location>
        <begin position="221"/>
        <end position="238"/>
    </location>
</feature>
<evidence type="ECO:0000313" key="10">
    <source>
        <dbReference type="Proteomes" id="UP000005309"/>
    </source>
</evidence>
<gene>
    <name evidence="9" type="ORF">HMPREF0908_0436</name>
</gene>
<accession>C4V1Y9</accession>
<dbReference type="eggNOG" id="COG2814">
    <property type="taxonomic scope" value="Bacteria"/>
</dbReference>
<feature type="transmembrane region" description="Helical" evidence="7">
    <location>
        <begin position="343"/>
        <end position="365"/>
    </location>
</feature>
<dbReference type="STRING" id="638302.HMPREF0908_0436"/>
<keyword evidence="10" id="KW-1185">Reference proteome</keyword>
<dbReference type="HOGENOM" id="CLU_001265_61_1_9"/>
<dbReference type="Gene3D" id="1.20.1250.20">
    <property type="entry name" value="MFS general substrate transporter like domains"/>
    <property type="match status" value="1"/>
</dbReference>
<evidence type="ECO:0000256" key="4">
    <source>
        <dbReference type="ARBA" id="ARBA00022692"/>
    </source>
</evidence>
<feature type="transmembrane region" description="Helical" evidence="7">
    <location>
        <begin position="288"/>
        <end position="306"/>
    </location>
</feature>
<dbReference type="GO" id="GO:0022857">
    <property type="term" value="F:transmembrane transporter activity"/>
    <property type="evidence" value="ECO:0007669"/>
    <property type="project" value="InterPro"/>
</dbReference>
<dbReference type="GO" id="GO:0005886">
    <property type="term" value="C:plasma membrane"/>
    <property type="evidence" value="ECO:0007669"/>
    <property type="project" value="UniProtKB-SubCell"/>
</dbReference>
<dbReference type="EMBL" id="ACLA01000006">
    <property type="protein sequence ID" value="EEQ49120.1"/>
    <property type="molecule type" value="Genomic_DNA"/>
</dbReference>
<evidence type="ECO:0000256" key="2">
    <source>
        <dbReference type="ARBA" id="ARBA00022448"/>
    </source>
</evidence>
<feature type="transmembrane region" description="Helical" evidence="7">
    <location>
        <begin position="92"/>
        <end position="111"/>
    </location>
</feature>
<evidence type="ECO:0000256" key="1">
    <source>
        <dbReference type="ARBA" id="ARBA00004651"/>
    </source>
</evidence>
<feature type="transmembrane region" description="Helical" evidence="7">
    <location>
        <begin position="117"/>
        <end position="138"/>
    </location>
</feature>
<keyword evidence="4 7" id="KW-0812">Transmembrane</keyword>
<dbReference type="AlphaFoldDB" id="C4V1Y9"/>
<comment type="caution">
    <text evidence="9">The sequence shown here is derived from an EMBL/GenBank/DDBJ whole genome shotgun (WGS) entry which is preliminary data.</text>
</comment>
<feature type="transmembrane region" description="Helical" evidence="7">
    <location>
        <begin position="27"/>
        <end position="48"/>
    </location>
</feature>
<evidence type="ECO:0000259" key="8">
    <source>
        <dbReference type="PROSITE" id="PS50850"/>
    </source>
</evidence>
<dbReference type="InterPro" id="IPR011701">
    <property type="entry name" value="MFS"/>
</dbReference>
<reference evidence="9 10" key="1">
    <citation type="submission" date="2009-04" db="EMBL/GenBank/DDBJ databases">
        <authorList>
            <person name="Qin X."/>
            <person name="Bachman B."/>
            <person name="Battles P."/>
            <person name="Bell A."/>
            <person name="Bess C."/>
            <person name="Bickham C."/>
            <person name="Chaboub L."/>
            <person name="Chen D."/>
            <person name="Coyle M."/>
            <person name="Deiros D.R."/>
            <person name="Dinh H."/>
            <person name="Forbes L."/>
            <person name="Fowler G."/>
            <person name="Francisco L."/>
            <person name="Fu Q."/>
            <person name="Gubbala S."/>
            <person name="Hale W."/>
            <person name="Han Y."/>
            <person name="Hemphill L."/>
            <person name="Highlander S.K."/>
            <person name="Hirani K."/>
            <person name="Hogues M."/>
            <person name="Jackson L."/>
            <person name="Jakkamsetti A."/>
            <person name="Javaid M."/>
            <person name="Jiang H."/>
            <person name="Korchina V."/>
            <person name="Kovar C."/>
            <person name="Lara F."/>
            <person name="Lee S."/>
            <person name="Mata R."/>
            <person name="Mathew T."/>
            <person name="Moen C."/>
            <person name="Morales K."/>
            <person name="Munidasa M."/>
            <person name="Nazareth L."/>
            <person name="Ngo R."/>
            <person name="Nguyen L."/>
            <person name="Okwuonu G."/>
            <person name="Ongeri F."/>
            <person name="Patil S."/>
            <person name="Petrosino J."/>
            <person name="Pham C."/>
            <person name="Pham P."/>
            <person name="Pu L.-L."/>
            <person name="Puazo M."/>
            <person name="Raj R."/>
            <person name="Reid J."/>
            <person name="Rouhana J."/>
            <person name="Saada N."/>
            <person name="Shang Y."/>
            <person name="Simmons D."/>
            <person name="Thornton R."/>
            <person name="Warren J."/>
            <person name="Weissenberger G."/>
            <person name="Zhang J."/>
            <person name="Zhang L."/>
            <person name="Zhou C."/>
            <person name="Zhu D."/>
            <person name="Muzny D."/>
            <person name="Worley K."/>
            <person name="Gibbs R."/>
        </authorList>
    </citation>
    <scope>NUCLEOTIDE SEQUENCE [LARGE SCALE GENOMIC DNA]</scope>
    <source>
        <strain evidence="9 10">ATCC 43531</strain>
    </source>
</reference>
<keyword evidence="6 7" id="KW-0472">Membrane</keyword>
<feature type="transmembrane region" description="Helical" evidence="7">
    <location>
        <begin position="377"/>
        <end position="397"/>
    </location>
</feature>
<keyword evidence="3" id="KW-1003">Cell membrane</keyword>
<dbReference type="CDD" id="cd17324">
    <property type="entry name" value="MFS_NepI_like"/>
    <property type="match status" value="1"/>
</dbReference>
<dbReference type="SUPFAM" id="SSF103473">
    <property type="entry name" value="MFS general substrate transporter"/>
    <property type="match status" value="1"/>
</dbReference>
<dbReference type="InterPro" id="IPR020846">
    <property type="entry name" value="MFS_dom"/>
</dbReference>
<dbReference type="Proteomes" id="UP000005309">
    <property type="component" value="Unassembled WGS sequence"/>
</dbReference>
<feature type="transmembrane region" description="Helical" evidence="7">
    <location>
        <begin position="150"/>
        <end position="168"/>
    </location>
</feature>
<evidence type="ECO:0000256" key="7">
    <source>
        <dbReference type="SAM" id="Phobius"/>
    </source>
</evidence>
<feature type="transmembrane region" description="Helical" evidence="7">
    <location>
        <begin position="258"/>
        <end position="276"/>
    </location>
</feature>
<dbReference type="PANTHER" id="PTHR43124">
    <property type="entry name" value="PURINE EFFLUX PUMP PBUE"/>
    <property type="match status" value="1"/>
</dbReference>
<name>C4V1Y9_9FIRM</name>
<keyword evidence="2" id="KW-0813">Transport</keyword>
<organism evidence="9 10">
    <name type="scientific">Selenomonas flueggei ATCC 43531</name>
    <dbReference type="NCBI Taxonomy" id="638302"/>
    <lineage>
        <taxon>Bacteria</taxon>
        <taxon>Bacillati</taxon>
        <taxon>Bacillota</taxon>
        <taxon>Negativicutes</taxon>
        <taxon>Selenomonadales</taxon>
        <taxon>Selenomonadaceae</taxon>
        <taxon>Selenomonas</taxon>
    </lineage>
</organism>
<protein>
    <submittedName>
        <fullName evidence="9">Transporter, major facilitator family protein</fullName>
    </submittedName>
</protein>
<feature type="transmembrane region" description="Helical" evidence="7">
    <location>
        <begin position="312"/>
        <end position="331"/>
    </location>
</feature>
<keyword evidence="5 7" id="KW-1133">Transmembrane helix</keyword>
<dbReference type="PROSITE" id="PS50850">
    <property type="entry name" value="MFS"/>
    <property type="match status" value="1"/>
</dbReference>
<dbReference type="Pfam" id="PF07690">
    <property type="entry name" value="MFS_1"/>
    <property type="match status" value="1"/>
</dbReference>
<evidence type="ECO:0000256" key="5">
    <source>
        <dbReference type="ARBA" id="ARBA00022989"/>
    </source>
</evidence>
<feature type="domain" description="Major facilitator superfamily (MFS) profile" evidence="8">
    <location>
        <begin position="26"/>
        <end position="401"/>
    </location>
</feature>
<sequence>MWILSHKENTDREGCTMTMLSRQYMMLFGITITAFIFNTSEFMPIALLIDISESFSMTEAATGQMITIYAWVVALLSLPLMLLTCRMELKKLLLLMVALFGIGQMISGIATSYDMLLVARIVVACAHSIFWSIAAPLATRLVTREHQPTALGMIVTGSSVATIVGLPLGRVIGLAAGWRMTFLLLAVVAAAAFVYLAILLPQRTPGAGVSVRELPSLVRQPALACIYVMTALFATAYFTMYSYIEPFLHTVASFSPDLITAALMLLGVSGIIASLVFSRMYGRCRFSLLRWCLVGVAVMLFLWQAASISVGTMIVLTMVLGVLATLYNTMFQAEVLTSVPRDASTVATAIYSGIFNLGIGSGTYIGGLAAGADHIAHIGYIGAAIALVAALLCRKVYLPAVNVHHRNLR</sequence>
<dbReference type="InterPro" id="IPR050189">
    <property type="entry name" value="MFS_Efflux_Transporters"/>
</dbReference>
<evidence type="ECO:0000256" key="6">
    <source>
        <dbReference type="ARBA" id="ARBA00023136"/>
    </source>
</evidence>
<comment type="subcellular location">
    <subcellularLocation>
        <location evidence="1">Cell membrane</location>
        <topology evidence="1">Multi-pass membrane protein</topology>
    </subcellularLocation>
</comment>
<evidence type="ECO:0000313" key="9">
    <source>
        <dbReference type="EMBL" id="EEQ49120.1"/>
    </source>
</evidence>
<feature type="transmembrane region" description="Helical" evidence="7">
    <location>
        <begin position="68"/>
        <end position="85"/>
    </location>
</feature>
<dbReference type="InterPro" id="IPR036259">
    <property type="entry name" value="MFS_trans_sf"/>
</dbReference>
<evidence type="ECO:0000256" key="3">
    <source>
        <dbReference type="ARBA" id="ARBA00022475"/>
    </source>
</evidence>
<feature type="transmembrane region" description="Helical" evidence="7">
    <location>
        <begin position="180"/>
        <end position="200"/>
    </location>
</feature>
<proteinExistence type="predicted"/>
<dbReference type="PANTHER" id="PTHR43124:SF4">
    <property type="entry name" value="SUGAR EFFLUX TRANSPORTER"/>
    <property type="match status" value="1"/>
</dbReference>